<dbReference type="GO" id="GO:0043022">
    <property type="term" value="F:ribosome binding"/>
    <property type="evidence" value="ECO:0007669"/>
    <property type="project" value="TreeGrafter"/>
</dbReference>
<dbReference type="PROSITE" id="PS50059">
    <property type="entry name" value="FKBP_PPIASE"/>
    <property type="match status" value="1"/>
</dbReference>
<evidence type="ECO:0000256" key="6">
    <source>
        <dbReference type="ARBA" id="ARBA00023110"/>
    </source>
</evidence>
<evidence type="ECO:0000256" key="11">
    <source>
        <dbReference type="RuleBase" id="RU003914"/>
    </source>
</evidence>
<dbReference type="Gene3D" id="3.30.70.1050">
    <property type="entry name" value="Trigger factor ribosome-binding domain"/>
    <property type="match status" value="1"/>
</dbReference>
<evidence type="ECO:0000256" key="10">
    <source>
        <dbReference type="PROSITE-ProRule" id="PRU00277"/>
    </source>
</evidence>
<dbReference type="HAMAP" id="MF_00303">
    <property type="entry name" value="Trigger_factor_Tig"/>
    <property type="match status" value="1"/>
</dbReference>
<dbReference type="Gene3D" id="3.10.50.40">
    <property type="match status" value="1"/>
</dbReference>
<dbReference type="SUPFAM" id="SSF54534">
    <property type="entry name" value="FKBP-like"/>
    <property type="match status" value="1"/>
</dbReference>
<keyword evidence="14" id="KW-1185">Reference proteome</keyword>
<dbReference type="OrthoDB" id="9767721at2"/>
<evidence type="ECO:0000313" key="14">
    <source>
        <dbReference type="Proteomes" id="UP000004263"/>
    </source>
</evidence>
<sequence length="348" mass="39148">MQVSVETLSGLERKLVIDIPADTVEQEIAKRLQQVSKTARIDGFRQGKIPMRVIRQRYGKGVRQEVLGEQMQQGFIQAVQQEKLNPAGMPSVEPVVDEEGKDFQFSATFEIYPEVEIKDVEKIEVEKLAAEVKDEDLENMIDILRKQQADFKEVDAASKDGDRVKIDFEGFVDGEAFEGGSAEGHALVLGSNSMIPGFEDQIVGMKAGDEKTIKVTFPEDYNAENLKGKDAEFKIKVHTVEESELPELNEEFFKAFGVEASDEAEFRSEVRKNMERELKQAVQRNTKNQVLDGLIQTNEVDVPAALIDQEIGRLQQQAVQQFGGGQQISPDMLPKELFKDQADRRVKL</sequence>
<name>Q1MXV3_9GAMM</name>
<dbReference type="GO" id="GO:0015031">
    <property type="term" value="P:protein transport"/>
    <property type="evidence" value="ECO:0007669"/>
    <property type="project" value="InterPro"/>
</dbReference>
<evidence type="ECO:0000256" key="8">
    <source>
        <dbReference type="ARBA" id="ARBA00023235"/>
    </source>
</evidence>
<feature type="non-terminal residue" evidence="13">
    <location>
        <position position="348"/>
    </location>
</feature>
<proteinExistence type="inferred from homology"/>
<comment type="function">
    <text evidence="11">Involved in protein export. Acts as a chaperone by maintaining the newly synthesized protein in an open conformation.</text>
</comment>
<dbReference type="SUPFAM" id="SSF109998">
    <property type="entry name" value="Triger factor/SurA peptide-binding domain-like"/>
    <property type="match status" value="1"/>
</dbReference>
<dbReference type="InterPro" id="IPR001179">
    <property type="entry name" value="PPIase_FKBP_dom"/>
</dbReference>
<dbReference type="STRING" id="207949.RED65_08634"/>
<evidence type="ECO:0000256" key="2">
    <source>
        <dbReference type="ARBA" id="ARBA00004496"/>
    </source>
</evidence>
<dbReference type="Proteomes" id="UP000004263">
    <property type="component" value="Unassembled WGS sequence"/>
</dbReference>
<reference evidence="13 14" key="1">
    <citation type="submission" date="2006-03" db="EMBL/GenBank/DDBJ databases">
        <authorList>
            <person name="Pinhassi J."/>
            <person name="Pedros-Alio C."/>
            <person name="Ferriera S."/>
            <person name="Johnson J."/>
            <person name="Kravitz S."/>
            <person name="Halpern A."/>
            <person name="Remington K."/>
            <person name="Beeson K."/>
            <person name="Tran B."/>
            <person name="Rogers Y.-H."/>
            <person name="Friedman R."/>
            <person name="Venter J.C."/>
        </authorList>
    </citation>
    <scope>NUCLEOTIDE SEQUENCE [LARGE SCALE GENOMIC DNA]</scope>
    <source>
        <strain evidence="13 14">RED65</strain>
    </source>
</reference>
<organism evidence="13 14">
    <name type="scientific">Bermanella marisrubri</name>
    <dbReference type="NCBI Taxonomy" id="207949"/>
    <lineage>
        <taxon>Bacteria</taxon>
        <taxon>Pseudomonadati</taxon>
        <taxon>Pseudomonadota</taxon>
        <taxon>Gammaproteobacteria</taxon>
        <taxon>Oceanospirillales</taxon>
        <taxon>Oceanospirillaceae</taxon>
        <taxon>Bermanella</taxon>
    </lineage>
</organism>
<dbReference type="SUPFAM" id="SSF102735">
    <property type="entry name" value="Trigger factor ribosome-binding domain"/>
    <property type="match status" value="1"/>
</dbReference>
<dbReference type="AlphaFoldDB" id="Q1MXV3"/>
<dbReference type="InterPro" id="IPR027304">
    <property type="entry name" value="Trigger_fact/SurA_dom_sf"/>
</dbReference>
<dbReference type="FunFam" id="3.10.50.40:FF:000001">
    <property type="entry name" value="Trigger factor"/>
    <property type="match status" value="1"/>
</dbReference>
<evidence type="ECO:0000256" key="4">
    <source>
        <dbReference type="ARBA" id="ARBA00016902"/>
    </source>
</evidence>
<comment type="caution">
    <text evidence="13">The sequence shown here is derived from an EMBL/GenBank/DDBJ whole genome shotgun (WGS) entry which is preliminary data.</text>
</comment>
<dbReference type="InterPro" id="IPR036611">
    <property type="entry name" value="Trigger_fac_ribosome-bd_sf"/>
</dbReference>
<evidence type="ECO:0000259" key="12">
    <source>
        <dbReference type="PROSITE" id="PS50059"/>
    </source>
</evidence>
<dbReference type="RefSeq" id="WP_007016864.1">
    <property type="nucleotide sequence ID" value="NZ_CH724113.1"/>
</dbReference>
<keyword evidence="9 11" id="KW-0131">Cell cycle</keyword>
<dbReference type="Pfam" id="PF05698">
    <property type="entry name" value="Trigger_C"/>
    <property type="match status" value="1"/>
</dbReference>
<comment type="similarity">
    <text evidence="3 11">Belongs to the FKBP-type PPIase family. Tig subfamily.</text>
</comment>
<comment type="subcellular location">
    <subcellularLocation>
        <location evidence="2">Cytoplasm</location>
    </subcellularLocation>
</comment>
<accession>Q1MXV3</accession>
<dbReference type="GO" id="GO:0044183">
    <property type="term" value="F:protein folding chaperone"/>
    <property type="evidence" value="ECO:0007669"/>
    <property type="project" value="TreeGrafter"/>
</dbReference>
<dbReference type="InterPro" id="IPR037041">
    <property type="entry name" value="Trigger_fac_C_sf"/>
</dbReference>
<evidence type="ECO:0000256" key="7">
    <source>
        <dbReference type="ARBA" id="ARBA00023186"/>
    </source>
</evidence>
<dbReference type="HOGENOM" id="CLU_033058_2_1_6"/>
<dbReference type="NCBIfam" id="TIGR00115">
    <property type="entry name" value="tig"/>
    <property type="match status" value="1"/>
</dbReference>
<dbReference type="PANTHER" id="PTHR30560">
    <property type="entry name" value="TRIGGER FACTOR CHAPERONE AND PEPTIDYL-PROLYL CIS/TRANS ISOMERASE"/>
    <property type="match status" value="1"/>
</dbReference>
<evidence type="ECO:0000256" key="9">
    <source>
        <dbReference type="ARBA" id="ARBA00023306"/>
    </source>
</evidence>
<evidence type="ECO:0000313" key="13">
    <source>
        <dbReference type="EMBL" id="EAT10784.1"/>
    </source>
</evidence>
<dbReference type="InterPro" id="IPR005215">
    <property type="entry name" value="Trig_fac"/>
</dbReference>
<keyword evidence="6 10" id="KW-0697">Rotamase</keyword>
<keyword evidence="5 11" id="KW-0132">Cell division</keyword>
<feature type="domain" description="PPIase FKBP-type" evidence="12">
    <location>
        <begin position="161"/>
        <end position="249"/>
    </location>
</feature>
<dbReference type="GO" id="GO:0043335">
    <property type="term" value="P:protein unfolding"/>
    <property type="evidence" value="ECO:0007669"/>
    <property type="project" value="TreeGrafter"/>
</dbReference>
<protein>
    <recommendedName>
        <fullName evidence="4 11">Trigger factor</fullName>
    </recommendedName>
</protein>
<keyword evidence="7 11" id="KW-0143">Chaperone</keyword>
<dbReference type="GO" id="GO:0051301">
    <property type="term" value="P:cell division"/>
    <property type="evidence" value="ECO:0007669"/>
    <property type="project" value="UniProtKB-KW"/>
</dbReference>
<dbReference type="PANTHER" id="PTHR30560:SF3">
    <property type="entry name" value="TRIGGER FACTOR-LIKE PROTEIN TIG, CHLOROPLASTIC"/>
    <property type="match status" value="1"/>
</dbReference>
<dbReference type="EMBL" id="AAQH01000033">
    <property type="protein sequence ID" value="EAT10784.1"/>
    <property type="molecule type" value="Genomic_DNA"/>
</dbReference>
<dbReference type="GO" id="GO:0003755">
    <property type="term" value="F:peptidyl-prolyl cis-trans isomerase activity"/>
    <property type="evidence" value="ECO:0007669"/>
    <property type="project" value="UniProtKB-KW"/>
</dbReference>
<comment type="catalytic activity">
    <reaction evidence="1 10">
        <text>[protein]-peptidylproline (omega=180) = [protein]-peptidylproline (omega=0)</text>
        <dbReference type="Rhea" id="RHEA:16237"/>
        <dbReference type="Rhea" id="RHEA-COMP:10747"/>
        <dbReference type="Rhea" id="RHEA-COMP:10748"/>
        <dbReference type="ChEBI" id="CHEBI:83833"/>
        <dbReference type="ChEBI" id="CHEBI:83834"/>
        <dbReference type="EC" id="5.2.1.8"/>
    </reaction>
</comment>
<dbReference type="Gene3D" id="1.10.3120.10">
    <property type="entry name" value="Trigger factor, C-terminal domain"/>
    <property type="match status" value="1"/>
</dbReference>
<evidence type="ECO:0000256" key="5">
    <source>
        <dbReference type="ARBA" id="ARBA00022618"/>
    </source>
</evidence>
<dbReference type="GO" id="GO:0051083">
    <property type="term" value="P:'de novo' cotranslational protein folding"/>
    <property type="evidence" value="ECO:0007669"/>
    <property type="project" value="TreeGrafter"/>
</dbReference>
<dbReference type="InterPro" id="IPR008881">
    <property type="entry name" value="Trigger_fac_ribosome-bd_bac"/>
</dbReference>
<dbReference type="InterPro" id="IPR046357">
    <property type="entry name" value="PPIase_dom_sf"/>
</dbReference>
<gene>
    <name evidence="13" type="ORF">RED65_08634</name>
</gene>
<dbReference type="InterPro" id="IPR008880">
    <property type="entry name" value="Trigger_fac_C"/>
</dbReference>
<keyword evidence="8 10" id="KW-0413">Isomerase</keyword>
<evidence type="ECO:0000256" key="1">
    <source>
        <dbReference type="ARBA" id="ARBA00000971"/>
    </source>
</evidence>
<evidence type="ECO:0000256" key="3">
    <source>
        <dbReference type="ARBA" id="ARBA00005464"/>
    </source>
</evidence>
<dbReference type="GO" id="GO:0005737">
    <property type="term" value="C:cytoplasm"/>
    <property type="evidence" value="ECO:0007669"/>
    <property type="project" value="UniProtKB-SubCell"/>
</dbReference>
<dbReference type="Pfam" id="PF05697">
    <property type="entry name" value="Trigger_N"/>
    <property type="match status" value="1"/>
</dbReference>
<dbReference type="Pfam" id="PF00254">
    <property type="entry name" value="FKBP_C"/>
    <property type="match status" value="1"/>
</dbReference>